<proteinExistence type="predicted"/>
<evidence type="ECO:0000313" key="2">
    <source>
        <dbReference type="Proteomes" id="UP000324222"/>
    </source>
</evidence>
<dbReference type="Proteomes" id="UP000324222">
    <property type="component" value="Unassembled WGS sequence"/>
</dbReference>
<evidence type="ECO:0000313" key="1">
    <source>
        <dbReference type="EMBL" id="MPC59724.1"/>
    </source>
</evidence>
<sequence>MPHSHLDLVEHRRDVVAIVVFHKAQALKVPHLARLRHPLRVSTWNTRTVLSGGDAVEVPRSHGCQHQCTFAGRLQDVELVHSRGASRPGIENYSKTKLY</sequence>
<organism evidence="1 2">
    <name type="scientific">Portunus trituberculatus</name>
    <name type="common">Swimming crab</name>
    <name type="synonym">Neptunus trituberculatus</name>
    <dbReference type="NCBI Taxonomy" id="210409"/>
    <lineage>
        <taxon>Eukaryota</taxon>
        <taxon>Metazoa</taxon>
        <taxon>Ecdysozoa</taxon>
        <taxon>Arthropoda</taxon>
        <taxon>Crustacea</taxon>
        <taxon>Multicrustacea</taxon>
        <taxon>Malacostraca</taxon>
        <taxon>Eumalacostraca</taxon>
        <taxon>Eucarida</taxon>
        <taxon>Decapoda</taxon>
        <taxon>Pleocyemata</taxon>
        <taxon>Brachyura</taxon>
        <taxon>Eubrachyura</taxon>
        <taxon>Portunoidea</taxon>
        <taxon>Portunidae</taxon>
        <taxon>Portuninae</taxon>
        <taxon>Portunus</taxon>
    </lineage>
</organism>
<dbReference type="EMBL" id="VSRR010016818">
    <property type="protein sequence ID" value="MPC59724.1"/>
    <property type="molecule type" value="Genomic_DNA"/>
</dbReference>
<dbReference type="AlphaFoldDB" id="A0A5B7GT41"/>
<name>A0A5B7GT41_PORTR</name>
<keyword evidence="2" id="KW-1185">Reference proteome</keyword>
<gene>
    <name evidence="1" type="ORF">E2C01_053752</name>
</gene>
<protein>
    <submittedName>
        <fullName evidence="1">Uncharacterized protein</fullName>
    </submittedName>
</protein>
<reference evidence="1 2" key="1">
    <citation type="submission" date="2019-05" db="EMBL/GenBank/DDBJ databases">
        <title>Another draft genome of Portunus trituberculatus and its Hox gene families provides insights of decapod evolution.</title>
        <authorList>
            <person name="Jeong J.-H."/>
            <person name="Song I."/>
            <person name="Kim S."/>
            <person name="Choi T."/>
            <person name="Kim D."/>
            <person name="Ryu S."/>
            <person name="Kim W."/>
        </authorList>
    </citation>
    <scope>NUCLEOTIDE SEQUENCE [LARGE SCALE GENOMIC DNA]</scope>
    <source>
        <tissue evidence="1">Muscle</tissue>
    </source>
</reference>
<accession>A0A5B7GT41</accession>
<comment type="caution">
    <text evidence="1">The sequence shown here is derived from an EMBL/GenBank/DDBJ whole genome shotgun (WGS) entry which is preliminary data.</text>
</comment>